<gene>
    <name evidence="1" type="ORF">MNBD_ALPHA04-1788</name>
</gene>
<reference evidence="1" key="1">
    <citation type="submission" date="2018-06" db="EMBL/GenBank/DDBJ databases">
        <authorList>
            <person name="Zhirakovskaya E."/>
        </authorList>
    </citation>
    <scope>NUCLEOTIDE SEQUENCE</scope>
</reference>
<evidence type="ECO:0008006" key="2">
    <source>
        <dbReference type="Google" id="ProtNLM"/>
    </source>
</evidence>
<evidence type="ECO:0000313" key="1">
    <source>
        <dbReference type="EMBL" id="VAW01078.1"/>
    </source>
</evidence>
<accession>A0A3B0S7U8</accession>
<name>A0A3B0S7U8_9ZZZZ</name>
<protein>
    <recommendedName>
        <fullName evidence="2">Mobile element protein</fullName>
    </recommendedName>
</protein>
<proteinExistence type="predicted"/>
<sequence length="81" mass="9466">MTPMRGIAPLILAGKHAVILPKSNRKTQRYYDKTLYKAHHPIKNLFENLKQYRAIATRYDKWATAFLGAIHLVSCPMWLKR</sequence>
<organism evidence="1">
    <name type="scientific">hydrothermal vent metagenome</name>
    <dbReference type="NCBI Taxonomy" id="652676"/>
    <lineage>
        <taxon>unclassified sequences</taxon>
        <taxon>metagenomes</taxon>
        <taxon>ecological metagenomes</taxon>
    </lineage>
</organism>
<dbReference type="AlphaFoldDB" id="A0A3B0S7U8"/>
<dbReference type="EMBL" id="UOEF01000317">
    <property type="protein sequence ID" value="VAW01078.1"/>
    <property type="molecule type" value="Genomic_DNA"/>
</dbReference>